<protein>
    <submittedName>
        <fullName evidence="2">Uncharacterized protein</fullName>
    </submittedName>
</protein>
<evidence type="ECO:0000256" key="1">
    <source>
        <dbReference type="SAM" id="MobiDB-lite"/>
    </source>
</evidence>
<dbReference type="EMBL" id="LAZR01024402">
    <property type="protein sequence ID" value="KKL75259.1"/>
    <property type="molecule type" value="Genomic_DNA"/>
</dbReference>
<reference evidence="2" key="1">
    <citation type="journal article" date="2015" name="Nature">
        <title>Complex archaea that bridge the gap between prokaryotes and eukaryotes.</title>
        <authorList>
            <person name="Spang A."/>
            <person name="Saw J.H."/>
            <person name="Jorgensen S.L."/>
            <person name="Zaremba-Niedzwiedzka K."/>
            <person name="Martijn J."/>
            <person name="Lind A.E."/>
            <person name="van Eijk R."/>
            <person name="Schleper C."/>
            <person name="Guy L."/>
            <person name="Ettema T.J."/>
        </authorList>
    </citation>
    <scope>NUCLEOTIDE SEQUENCE</scope>
</reference>
<name>A0A0F9EMK3_9ZZZZ</name>
<organism evidence="2">
    <name type="scientific">marine sediment metagenome</name>
    <dbReference type="NCBI Taxonomy" id="412755"/>
    <lineage>
        <taxon>unclassified sequences</taxon>
        <taxon>metagenomes</taxon>
        <taxon>ecological metagenomes</taxon>
    </lineage>
</organism>
<evidence type="ECO:0000313" key="2">
    <source>
        <dbReference type="EMBL" id="KKL75259.1"/>
    </source>
</evidence>
<comment type="caution">
    <text evidence="2">The sequence shown here is derived from an EMBL/GenBank/DDBJ whole genome shotgun (WGS) entry which is preliminary data.</text>
</comment>
<gene>
    <name evidence="2" type="ORF">LCGC14_2056680</name>
</gene>
<feature type="region of interest" description="Disordered" evidence="1">
    <location>
        <begin position="1"/>
        <end position="27"/>
    </location>
</feature>
<proteinExistence type="predicted"/>
<accession>A0A0F9EMK3</accession>
<sequence length="240" mass="28911">MIENEISSEEKNENELKEAEGKRLENNRILKEQTDKIIEERKKEDKQAIQDEIIKNKEAEAKYIENKRLIQEKKEKEKEDRIKKEKQAWKDKITKNKELQAQRNTEQSQYREKSMEKHLIEYCEEHNKDYYYCPLCVDPPIMLDMELLSKYDWVISLKDNLFSNITKIKNSFKISKDLYCPHCNYIADITFIKMYHEVRKIQEIISVQNKALINLHESDINISKKIKELMLIINEVKDHT</sequence>
<dbReference type="AlphaFoldDB" id="A0A0F9EMK3"/>
<feature type="compositionally biased region" description="Basic and acidic residues" evidence="1">
    <location>
        <begin position="8"/>
        <end position="27"/>
    </location>
</feature>